<dbReference type="SUPFAM" id="SSF63748">
    <property type="entry name" value="Tudor/PWWP/MBT"/>
    <property type="match status" value="1"/>
</dbReference>
<dbReference type="Gene3D" id="2.30.30.140">
    <property type="match status" value="1"/>
</dbReference>
<dbReference type="InterPro" id="IPR035441">
    <property type="entry name" value="TFIIS/LEDGF_dom_sf"/>
</dbReference>
<keyword evidence="3" id="KW-0175">Coiled coil</keyword>
<dbReference type="SMART" id="SM00293">
    <property type="entry name" value="PWWP"/>
    <property type="match status" value="1"/>
</dbReference>
<proteinExistence type="inferred from homology"/>
<dbReference type="Pfam" id="PF00855">
    <property type="entry name" value="PWWP"/>
    <property type="match status" value="1"/>
</dbReference>
<dbReference type="Bgee" id="FBgn0249882">
    <property type="expression patterns" value="Expressed in male reproductive system and 1 other cell type or tissue"/>
</dbReference>
<accession>B5DM95</accession>
<evidence type="ECO:0000313" key="11">
    <source>
        <dbReference type="RefSeq" id="XP_033237364.1"/>
    </source>
</evidence>
<dbReference type="KEGG" id="dpo:117184376"/>
<feature type="domain" description="PWWP" evidence="6">
    <location>
        <begin position="18"/>
        <end position="70"/>
    </location>
</feature>
<dbReference type="SMR" id="A0A6I8W1X7"/>
<dbReference type="InterPro" id="IPR021567">
    <property type="entry name" value="LEDGF_IBD"/>
</dbReference>
<dbReference type="RefSeq" id="XP_033237363.1">
    <property type="nucleotide sequence ID" value="XM_033381472.1"/>
</dbReference>
<dbReference type="SUPFAM" id="SSF140576">
    <property type="entry name" value="HIV integrase-binding domain"/>
    <property type="match status" value="1"/>
</dbReference>
<dbReference type="InterPro" id="IPR000313">
    <property type="entry name" value="PWWP_dom"/>
</dbReference>
<evidence type="ECO:0000256" key="4">
    <source>
        <dbReference type="ARBA" id="ARBA00023242"/>
    </source>
</evidence>
<dbReference type="KEGG" id="dpo:117184379"/>
<keyword evidence="7" id="KW-1185">Reference proteome</keyword>
<dbReference type="GeneID" id="6901285"/>
<evidence type="ECO:0000313" key="8">
    <source>
        <dbReference type="RefSeq" id="XP_002133986.2"/>
    </source>
</evidence>
<name>A0A6I8W1X7_DROPS</name>
<accession>A0A6I8W1X7</accession>
<dbReference type="AlphaFoldDB" id="A0A6I8W1X7"/>
<organism evidence="7 9">
    <name type="scientific">Drosophila pseudoobscura pseudoobscura</name>
    <name type="common">Fruit fly</name>
    <dbReference type="NCBI Taxonomy" id="46245"/>
    <lineage>
        <taxon>Eukaryota</taxon>
        <taxon>Metazoa</taxon>
        <taxon>Ecdysozoa</taxon>
        <taxon>Arthropoda</taxon>
        <taxon>Hexapoda</taxon>
        <taxon>Insecta</taxon>
        <taxon>Pterygota</taxon>
        <taxon>Neoptera</taxon>
        <taxon>Endopterygota</taxon>
        <taxon>Diptera</taxon>
        <taxon>Brachycera</taxon>
        <taxon>Muscomorpha</taxon>
        <taxon>Ephydroidea</taxon>
        <taxon>Drosophilidae</taxon>
        <taxon>Drosophila</taxon>
        <taxon>Sophophora</taxon>
    </lineage>
</organism>
<dbReference type="KEGG" id="dpo:6901285"/>
<dbReference type="RefSeq" id="XP_033237361.1">
    <property type="nucleotide sequence ID" value="XM_033381470.1"/>
</dbReference>
<dbReference type="PANTHER" id="PTHR12550:SF70">
    <property type="entry name" value="JIL-1 ANCHORING AND STABILIZING PROTEIN, ISOFORM A"/>
    <property type="match status" value="1"/>
</dbReference>
<evidence type="ECO:0000256" key="2">
    <source>
        <dbReference type="ARBA" id="ARBA00005309"/>
    </source>
</evidence>
<comment type="subcellular location">
    <subcellularLocation>
        <location evidence="1">Nucleus</location>
    </subcellularLocation>
</comment>
<dbReference type="RefSeq" id="XP_002133986.2">
    <property type="nucleotide sequence ID" value="XM_002133950.3"/>
</dbReference>
<gene>
    <name evidence="9" type="primary">LOC117184376</name>
    <name evidence="10" type="synonym">LOC117184378</name>
    <name evidence="11" type="synonym">LOC117184379</name>
    <name evidence="8" type="synonym">LOC6901285</name>
</gene>
<dbReference type="InterPro" id="IPR036218">
    <property type="entry name" value="HIVI-bd_sf"/>
</dbReference>
<dbReference type="RefSeq" id="XP_033237364.1">
    <property type="nucleotide sequence ID" value="XM_033381473.1"/>
</dbReference>
<keyword evidence="4" id="KW-0539">Nucleus</keyword>
<dbReference type="Pfam" id="PF11467">
    <property type="entry name" value="LEDGF"/>
    <property type="match status" value="1"/>
</dbReference>
<protein>
    <submittedName>
        <fullName evidence="8 9">Hepatoma-derived growth factor-like</fullName>
    </submittedName>
</protein>
<reference evidence="8 9" key="1">
    <citation type="submission" date="2025-04" db="UniProtKB">
        <authorList>
            <consortium name="RefSeq"/>
        </authorList>
    </citation>
    <scope>IDENTIFICATION</scope>
    <source>
        <strain evidence="8 9">MV-25-SWS-2005</strain>
        <tissue evidence="8 9">Whole body</tissue>
    </source>
</reference>
<sequence>MNTLSKMAKQETCKSFKIGDLVFAKVRGYKPWPAVITHDVNRKKQYTVSFYGSGQIGYILLKNLTPYLKLKEEYSTEHHLKQADFRRAMIQINEVAEKATTVQQETANNQKQSHPANNKENDMLLLYMPPSKVFGININYNKPKRFENAAAEQSWMDESRKEANLLKLQLLSGQKDPRSLPGRVVAEPSSNETTKQEEVKLREEIKKQETAMFIERNLIQLTGVVRCCLNLRRANLRHCFTILKLLKKLDLTKLMLLRNPQSVETIRSMRRYVGNLKVWKMDASYEAAFKAQAKIIRQEATIIYERFQTVLNLAEGEDFWPDFCNEVKIYKANTKNINPNLRNAMDEATYNNLVEAKQGNTPAPAKE</sequence>
<comment type="similarity">
    <text evidence="2">Belongs to the HDGF family.</text>
</comment>
<evidence type="ECO:0000313" key="7">
    <source>
        <dbReference type="Proteomes" id="UP000001819"/>
    </source>
</evidence>
<dbReference type="KEGG" id="dpo:117184378"/>
<evidence type="ECO:0000256" key="5">
    <source>
        <dbReference type="SAM" id="MobiDB-lite"/>
    </source>
</evidence>
<dbReference type="PANTHER" id="PTHR12550">
    <property type="entry name" value="HEPATOMA-DERIVED GROWTH FACTOR-RELATED"/>
    <property type="match status" value="1"/>
</dbReference>
<evidence type="ECO:0000259" key="6">
    <source>
        <dbReference type="PROSITE" id="PS50812"/>
    </source>
</evidence>
<evidence type="ECO:0000313" key="10">
    <source>
        <dbReference type="RefSeq" id="XP_033237363.1"/>
    </source>
</evidence>
<evidence type="ECO:0000256" key="3">
    <source>
        <dbReference type="ARBA" id="ARBA00023054"/>
    </source>
</evidence>
<dbReference type="PROSITE" id="PS50812">
    <property type="entry name" value="PWWP"/>
    <property type="match status" value="1"/>
</dbReference>
<feature type="region of interest" description="Disordered" evidence="5">
    <location>
        <begin position="174"/>
        <end position="195"/>
    </location>
</feature>
<evidence type="ECO:0000256" key="1">
    <source>
        <dbReference type="ARBA" id="ARBA00004123"/>
    </source>
</evidence>
<dbReference type="Proteomes" id="UP000001819">
    <property type="component" value="Chromosome X"/>
</dbReference>
<dbReference type="GO" id="GO:0005634">
    <property type="term" value="C:nucleus"/>
    <property type="evidence" value="ECO:0007669"/>
    <property type="project" value="UniProtKB-SubCell"/>
</dbReference>
<dbReference type="Gene3D" id="1.20.930.10">
    <property type="entry name" value="Conserved domain common to transcription factors TFIIS, elongin A, CRSP70"/>
    <property type="match status" value="1"/>
</dbReference>
<evidence type="ECO:0000313" key="9">
    <source>
        <dbReference type="RefSeq" id="XP_033237361.1"/>
    </source>
</evidence>